<keyword evidence="2" id="KW-0812">Transmembrane</keyword>
<sequence length="67" mass="7793">MLGNMRLGGAATPFRVIEEIMVYLFHMLIPSLHFVCFPWRYITQSIGGRTSLPLDNEHRKPRPSHKK</sequence>
<accession>A0A6A6SP78</accession>
<protein>
    <submittedName>
        <fullName evidence="3">Uncharacterized protein</fullName>
    </submittedName>
</protein>
<dbReference type="EMBL" id="MU004489">
    <property type="protein sequence ID" value="KAF2649499.1"/>
    <property type="molecule type" value="Genomic_DNA"/>
</dbReference>
<keyword evidence="2" id="KW-0472">Membrane</keyword>
<evidence type="ECO:0000256" key="2">
    <source>
        <dbReference type="SAM" id="Phobius"/>
    </source>
</evidence>
<reference evidence="3" key="1">
    <citation type="journal article" date="2020" name="Stud. Mycol.">
        <title>101 Dothideomycetes genomes: a test case for predicting lifestyles and emergence of pathogens.</title>
        <authorList>
            <person name="Haridas S."/>
            <person name="Albert R."/>
            <person name="Binder M."/>
            <person name="Bloem J."/>
            <person name="Labutti K."/>
            <person name="Salamov A."/>
            <person name="Andreopoulos B."/>
            <person name="Baker S."/>
            <person name="Barry K."/>
            <person name="Bills G."/>
            <person name="Bluhm B."/>
            <person name="Cannon C."/>
            <person name="Castanera R."/>
            <person name="Culley D."/>
            <person name="Daum C."/>
            <person name="Ezra D."/>
            <person name="Gonzalez J."/>
            <person name="Henrissat B."/>
            <person name="Kuo A."/>
            <person name="Liang C."/>
            <person name="Lipzen A."/>
            <person name="Lutzoni F."/>
            <person name="Magnuson J."/>
            <person name="Mondo S."/>
            <person name="Nolan M."/>
            <person name="Ohm R."/>
            <person name="Pangilinan J."/>
            <person name="Park H.-J."/>
            <person name="Ramirez L."/>
            <person name="Alfaro M."/>
            <person name="Sun H."/>
            <person name="Tritt A."/>
            <person name="Yoshinaga Y."/>
            <person name="Zwiers L.-H."/>
            <person name="Turgeon B."/>
            <person name="Goodwin S."/>
            <person name="Spatafora J."/>
            <person name="Crous P."/>
            <person name="Grigoriev I."/>
        </authorList>
    </citation>
    <scope>NUCLEOTIDE SEQUENCE</scope>
    <source>
        <strain evidence="3">CBS 122681</strain>
    </source>
</reference>
<dbReference type="AlphaFoldDB" id="A0A6A6SP78"/>
<evidence type="ECO:0000313" key="3">
    <source>
        <dbReference type="EMBL" id="KAF2649499.1"/>
    </source>
</evidence>
<feature type="region of interest" description="Disordered" evidence="1">
    <location>
        <begin position="48"/>
        <end position="67"/>
    </location>
</feature>
<feature type="transmembrane region" description="Helical" evidence="2">
    <location>
        <begin position="20"/>
        <end position="42"/>
    </location>
</feature>
<proteinExistence type="predicted"/>
<keyword evidence="2" id="KW-1133">Transmembrane helix</keyword>
<keyword evidence="4" id="KW-1185">Reference proteome</keyword>
<gene>
    <name evidence="3" type="ORF">K491DRAFT_698031</name>
</gene>
<dbReference type="Proteomes" id="UP000799324">
    <property type="component" value="Unassembled WGS sequence"/>
</dbReference>
<organism evidence="3 4">
    <name type="scientific">Lophiostoma macrostomum CBS 122681</name>
    <dbReference type="NCBI Taxonomy" id="1314788"/>
    <lineage>
        <taxon>Eukaryota</taxon>
        <taxon>Fungi</taxon>
        <taxon>Dikarya</taxon>
        <taxon>Ascomycota</taxon>
        <taxon>Pezizomycotina</taxon>
        <taxon>Dothideomycetes</taxon>
        <taxon>Pleosporomycetidae</taxon>
        <taxon>Pleosporales</taxon>
        <taxon>Lophiostomataceae</taxon>
        <taxon>Lophiostoma</taxon>
    </lineage>
</organism>
<evidence type="ECO:0000256" key="1">
    <source>
        <dbReference type="SAM" id="MobiDB-lite"/>
    </source>
</evidence>
<name>A0A6A6SP78_9PLEO</name>
<evidence type="ECO:0000313" key="4">
    <source>
        <dbReference type="Proteomes" id="UP000799324"/>
    </source>
</evidence>